<feature type="region of interest" description="Disordered" evidence="1">
    <location>
        <begin position="786"/>
        <end position="810"/>
    </location>
</feature>
<evidence type="ECO:0000313" key="2">
    <source>
        <dbReference type="EMBL" id="CAK9879548.1"/>
    </source>
</evidence>
<feature type="region of interest" description="Disordered" evidence="1">
    <location>
        <begin position="1"/>
        <end position="62"/>
    </location>
</feature>
<feature type="compositionally biased region" description="Acidic residues" evidence="1">
    <location>
        <begin position="469"/>
        <end position="485"/>
    </location>
</feature>
<feature type="compositionally biased region" description="Polar residues" evidence="1">
    <location>
        <begin position="522"/>
        <end position="532"/>
    </location>
</feature>
<sequence>MEEEEEQQQQQLLMQERDGGCRVQLNSRDDETSYSSSRRSSLSELMMSSRNSCGSGEYHHGLNTKNAACNMEGDRRRPPAARRCLSEEYDMKRHVDQAVEIFPAHDKLGRLLENPTPQSMGKLSTKSKISYPCKKNWLTNNRPVQKQAAQIRSAAAKEGWISRWNAAPCARRSSSSSSSSRRDLPMSTTSIAWHRHKQLGEKELPHSSSSSSSRATTVAGSMPSLFNKKEACALAPEEANALSSSSSSYGLSLRSKYSRHAADAAHGDAANTRQQQCRSERGIDDSEQRRRGANDSSLFCYSSSSSSSRSQDDDFSTKWEQEIAALQTMIARTSTLLARGSNSKPTTGDGDRQQLRIVGRGFSKETATSELMMAGTKVGDQEEPENNLSSFSRRLLQQGFESAAAAAAADDQSSCILLASSTLPKQGPDATGEETEISSRDQIGLWESEPSTPSSSDRQYFSPAGSQQEIEEVEVQDDDDDDDDEHELHLEDESLAAPSSKEDEEDDDKSFSSIRTVRTLETGGSSSASSNDFPAERFNLRSTNCIQLNYRNSCKEEEDTAVVEEADYDYDHDHHDHDLDDAAVPGDWEVVEMSRDVDPRITRSARSSCRYYNSRYLEPEDLQDYSDTSRTTNDSDDDLSMEEEHDEQNQHWHLGDKHINLMNPMYCSQLAESFGVPASSTQPTTRDFVTKELAETVEAAARFKWEEEEEEAHDRLKLDDVDYNMVVIRRRTANVKIHNSSTANANSSATNLRVQQQQQQQPQAQHSFSMFESAWAESCSSMAQDDDISFATPSNTSSFHGNKSSSENNLKPVLQHSSQTDCNNRLTNTTTTTMTISLNGSSSISSQLHIKGCLDEAGSNSCKEEKGSPTNSCSSSSSSSSTSPICEHEFPCMMCELANNVHAAATTKSCCNNLKFFTPQQQQLHLGECSAAEETLDHQSCNHSDIIKKQMWHLGDHVHLYPGWHQTPPQQQQHHCTTPQNFFGSEHPTTLHGAPSVVLRKMLMSPNYYYSDSGGAIFITTHNSQIKFLVKTVCKLFKRTLTRCRVRQCWDCSPACNKDNKDNNFAGQQLEALSS</sequence>
<feature type="compositionally biased region" description="Polar residues" evidence="1">
    <location>
        <begin position="791"/>
        <end position="810"/>
    </location>
</feature>
<feature type="region of interest" description="Disordered" evidence="1">
    <location>
        <begin position="620"/>
        <end position="650"/>
    </location>
</feature>
<feature type="region of interest" description="Disordered" evidence="1">
    <location>
        <begin position="199"/>
        <end position="219"/>
    </location>
</feature>
<feature type="region of interest" description="Disordered" evidence="1">
    <location>
        <begin position="262"/>
        <end position="314"/>
    </location>
</feature>
<feature type="compositionally biased region" description="Polar residues" evidence="1">
    <location>
        <begin position="449"/>
        <end position="467"/>
    </location>
</feature>
<feature type="compositionally biased region" description="Low complexity" evidence="1">
    <location>
        <begin position="295"/>
        <end position="309"/>
    </location>
</feature>
<evidence type="ECO:0000313" key="3">
    <source>
        <dbReference type="Proteomes" id="UP001497522"/>
    </source>
</evidence>
<feature type="region of interest" description="Disordered" evidence="1">
    <location>
        <begin position="740"/>
        <end position="769"/>
    </location>
</feature>
<reference evidence="2" key="1">
    <citation type="submission" date="2024-03" db="EMBL/GenBank/DDBJ databases">
        <authorList>
            <consortium name="ELIXIR-Norway"/>
            <consortium name="Elixir Norway"/>
        </authorList>
    </citation>
    <scope>NUCLEOTIDE SEQUENCE</scope>
</reference>
<feature type="compositionally biased region" description="Low complexity" evidence="1">
    <location>
        <begin position="740"/>
        <end position="765"/>
    </location>
</feature>
<name>A0ABP1BUM6_9BRYO</name>
<feature type="compositionally biased region" description="Acidic residues" evidence="1">
    <location>
        <begin position="634"/>
        <end position="646"/>
    </location>
</feature>
<keyword evidence="3" id="KW-1185">Reference proteome</keyword>
<dbReference type="Proteomes" id="UP001497522">
    <property type="component" value="Chromosome 7"/>
</dbReference>
<feature type="compositionally biased region" description="Low complexity" evidence="1">
    <location>
        <begin position="33"/>
        <end position="52"/>
    </location>
</feature>
<gene>
    <name evidence="2" type="ORF">CSSPJE1EN2_LOCUS21061</name>
</gene>
<proteinExistence type="predicted"/>
<dbReference type="EMBL" id="OZ023708">
    <property type="protein sequence ID" value="CAK9879548.1"/>
    <property type="molecule type" value="Genomic_DNA"/>
</dbReference>
<accession>A0ABP1BUM6</accession>
<organism evidence="2 3">
    <name type="scientific">Sphagnum jensenii</name>
    <dbReference type="NCBI Taxonomy" id="128206"/>
    <lineage>
        <taxon>Eukaryota</taxon>
        <taxon>Viridiplantae</taxon>
        <taxon>Streptophyta</taxon>
        <taxon>Embryophyta</taxon>
        <taxon>Bryophyta</taxon>
        <taxon>Sphagnophytina</taxon>
        <taxon>Sphagnopsida</taxon>
        <taxon>Sphagnales</taxon>
        <taxon>Sphagnaceae</taxon>
        <taxon>Sphagnum</taxon>
    </lineage>
</organism>
<evidence type="ECO:0000256" key="1">
    <source>
        <dbReference type="SAM" id="MobiDB-lite"/>
    </source>
</evidence>
<feature type="region of interest" description="Disordered" evidence="1">
    <location>
        <begin position="422"/>
        <end position="534"/>
    </location>
</feature>
<protein>
    <submittedName>
        <fullName evidence="2">Uncharacterized protein</fullName>
    </submittedName>
</protein>
<feature type="compositionally biased region" description="Basic and acidic residues" evidence="1">
    <location>
        <begin position="278"/>
        <end position="293"/>
    </location>
</feature>